<dbReference type="AlphaFoldDB" id="A0AAN9RH32"/>
<evidence type="ECO:0000313" key="2">
    <source>
        <dbReference type="EMBL" id="KAK7376100.1"/>
    </source>
</evidence>
<feature type="compositionally biased region" description="Basic and acidic residues" evidence="1">
    <location>
        <begin position="40"/>
        <end position="51"/>
    </location>
</feature>
<proteinExistence type="predicted"/>
<feature type="compositionally biased region" description="Low complexity" evidence="1">
    <location>
        <begin position="1"/>
        <end position="24"/>
    </location>
</feature>
<feature type="region of interest" description="Disordered" evidence="1">
    <location>
        <begin position="1"/>
        <end position="28"/>
    </location>
</feature>
<keyword evidence="3" id="KW-1185">Reference proteome</keyword>
<feature type="region of interest" description="Disordered" evidence="1">
    <location>
        <begin position="40"/>
        <end position="62"/>
    </location>
</feature>
<protein>
    <submittedName>
        <fullName evidence="2">Uncharacterized protein</fullName>
    </submittedName>
</protein>
<sequence>MLTASFPTAPFAASFSGGSASSPPRQERFRATVWLATTTEKRSTWREERQHQRPAPRVSPHSMGILCGRVHEDPFCVPYAIGSPEASYDRSLFQRQPPLTMSSLGFSPYNYSRRNWETDQFC</sequence>
<organism evidence="2 3">
    <name type="scientific">Psophocarpus tetragonolobus</name>
    <name type="common">Winged bean</name>
    <name type="synonym">Dolichos tetragonolobus</name>
    <dbReference type="NCBI Taxonomy" id="3891"/>
    <lineage>
        <taxon>Eukaryota</taxon>
        <taxon>Viridiplantae</taxon>
        <taxon>Streptophyta</taxon>
        <taxon>Embryophyta</taxon>
        <taxon>Tracheophyta</taxon>
        <taxon>Spermatophyta</taxon>
        <taxon>Magnoliopsida</taxon>
        <taxon>eudicotyledons</taxon>
        <taxon>Gunneridae</taxon>
        <taxon>Pentapetalae</taxon>
        <taxon>rosids</taxon>
        <taxon>fabids</taxon>
        <taxon>Fabales</taxon>
        <taxon>Fabaceae</taxon>
        <taxon>Papilionoideae</taxon>
        <taxon>50 kb inversion clade</taxon>
        <taxon>NPAAA clade</taxon>
        <taxon>indigoferoid/millettioid clade</taxon>
        <taxon>Phaseoleae</taxon>
        <taxon>Psophocarpus</taxon>
    </lineage>
</organism>
<dbReference type="EMBL" id="JAYMYS010000033">
    <property type="protein sequence ID" value="KAK7376100.1"/>
    <property type="molecule type" value="Genomic_DNA"/>
</dbReference>
<accession>A0AAN9RH32</accession>
<name>A0AAN9RH32_PSOTE</name>
<gene>
    <name evidence="2" type="ORF">VNO78_34952</name>
</gene>
<dbReference type="Proteomes" id="UP001386955">
    <property type="component" value="Unassembled WGS sequence"/>
</dbReference>
<reference evidence="2 3" key="1">
    <citation type="submission" date="2024-01" db="EMBL/GenBank/DDBJ databases">
        <title>The genomes of 5 underutilized Papilionoideae crops provide insights into root nodulation and disease resistanc.</title>
        <authorList>
            <person name="Jiang F."/>
        </authorList>
    </citation>
    <scope>NUCLEOTIDE SEQUENCE [LARGE SCALE GENOMIC DNA]</scope>
    <source>
        <strain evidence="2">DUOXIRENSHENG_FW03</strain>
        <tissue evidence="2">Leaves</tissue>
    </source>
</reference>
<comment type="caution">
    <text evidence="2">The sequence shown here is derived from an EMBL/GenBank/DDBJ whole genome shotgun (WGS) entry which is preliminary data.</text>
</comment>
<evidence type="ECO:0000256" key="1">
    <source>
        <dbReference type="SAM" id="MobiDB-lite"/>
    </source>
</evidence>
<evidence type="ECO:0000313" key="3">
    <source>
        <dbReference type="Proteomes" id="UP001386955"/>
    </source>
</evidence>